<dbReference type="InterPro" id="IPR003141">
    <property type="entry name" value="Pol/His_phosphatase_N"/>
</dbReference>
<dbReference type="SMART" id="SM00481">
    <property type="entry name" value="POLIIIAc"/>
    <property type="match status" value="1"/>
</dbReference>
<dbReference type="AlphaFoldDB" id="A0A402CPD7"/>
<sequence>MLRWSRVRLYLSIITCEGLIATMRERVQFTPNTKRYRSPKPSSKAQKSAALTFEPPLWDYCGSLHVHSTYSDGAEPISGVAAAANEAGLDFVLMCDHSNLDAITDRQTGWSGSTLVIVGTEVTTDTGHLLAVDVEPDYLPSPHEAVAAQKHILDKGAIGFIALPCDLKDSWRDFSKHVDGIGLEVFNLSAIARTKINVLGFISIWRRYHSKHRMRAFHLVSARPDEELRLWDRMMRGENGQARKVVGIACVDAHGVMKFMGKTYYFPTYKEVFQTLRTHVLLPTPLRASDDAGADAQNVHNAIRRGHCYMAYDNFADSQGFRFHALSSDGSAAATIMGDAANISSGQGTFDLQAVTPKKKSFMRLLKNGEIVSSGPGNNLRYRCKGPGAYRVEAYLYKFRIGPLYFGVKPWIFSNPIYLAHSSN</sequence>
<accession>A0A402CPD7</accession>
<dbReference type="InterPro" id="IPR016195">
    <property type="entry name" value="Pol/histidinol_Pase-like"/>
</dbReference>
<evidence type="ECO:0000313" key="1">
    <source>
        <dbReference type="EMBL" id="BDI33041.1"/>
    </source>
</evidence>
<dbReference type="Gene3D" id="3.20.20.140">
    <property type="entry name" value="Metal-dependent hydrolases"/>
    <property type="match status" value="1"/>
</dbReference>
<name>A0A402CPD7_9BACT</name>
<gene>
    <name evidence="1" type="ORF">CCAX7_50920</name>
</gene>
<reference evidence="1 2" key="1">
    <citation type="journal article" date="2019" name="Int. J. Syst. Evol. Microbiol.">
        <title>Capsulimonas corticalis gen. nov., sp. nov., an aerobic capsulated bacterium, of a novel bacterial order, Capsulimonadales ord. nov., of the class Armatimonadia of the phylum Armatimonadetes.</title>
        <authorList>
            <person name="Li J."/>
            <person name="Kudo C."/>
            <person name="Tonouchi A."/>
        </authorList>
    </citation>
    <scope>NUCLEOTIDE SEQUENCE [LARGE SCALE GENOMIC DNA]</scope>
    <source>
        <strain evidence="1 2">AX-7</strain>
    </source>
</reference>
<dbReference type="EMBL" id="AP025739">
    <property type="protein sequence ID" value="BDI33041.1"/>
    <property type="molecule type" value="Genomic_DNA"/>
</dbReference>
<proteinExistence type="predicted"/>
<dbReference type="SUPFAM" id="SSF89550">
    <property type="entry name" value="PHP domain-like"/>
    <property type="match status" value="1"/>
</dbReference>
<dbReference type="KEGG" id="ccot:CCAX7_50920"/>
<dbReference type="OrthoDB" id="9801679at2"/>
<dbReference type="RefSeq" id="WP_119319285.1">
    <property type="nucleotide sequence ID" value="NZ_AP025739.1"/>
</dbReference>
<dbReference type="Proteomes" id="UP000287394">
    <property type="component" value="Chromosome"/>
</dbReference>
<protein>
    <submittedName>
        <fullName evidence="1">Phosphotransferase</fullName>
    </submittedName>
</protein>
<evidence type="ECO:0000313" key="2">
    <source>
        <dbReference type="Proteomes" id="UP000287394"/>
    </source>
</evidence>
<keyword evidence="2" id="KW-1185">Reference proteome</keyword>
<organism evidence="1 2">
    <name type="scientific">Capsulimonas corticalis</name>
    <dbReference type="NCBI Taxonomy" id="2219043"/>
    <lineage>
        <taxon>Bacteria</taxon>
        <taxon>Bacillati</taxon>
        <taxon>Armatimonadota</taxon>
        <taxon>Armatimonadia</taxon>
        <taxon>Capsulimonadales</taxon>
        <taxon>Capsulimonadaceae</taxon>
        <taxon>Capsulimonas</taxon>
    </lineage>
</organism>